<feature type="compositionally biased region" description="Basic and acidic residues" evidence="1">
    <location>
        <begin position="124"/>
        <end position="133"/>
    </location>
</feature>
<evidence type="ECO:0000313" key="2">
    <source>
        <dbReference type="EMBL" id="TWA89580.1"/>
    </source>
</evidence>
<proteinExistence type="predicted"/>
<evidence type="ECO:0000256" key="1">
    <source>
        <dbReference type="SAM" id="MobiDB-lite"/>
    </source>
</evidence>
<name>A0A560CXK3_9BRAD</name>
<reference evidence="2 3" key="1">
    <citation type="submission" date="2019-06" db="EMBL/GenBank/DDBJ databases">
        <title>Genomic Encyclopedia of Type Strains, Phase IV (KMG-V): Genome sequencing to study the core and pangenomes of soil and plant-associated prokaryotes.</title>
        <authorList>
            <person name="Whitman W."/>
        </authorList>
    </citation>
    <scope>NUCLEOTIDE SEQUENCE [LARGE SCALE GENOMIC DNA]</scope>
    <source>
        <strain evidence="2 3">BR 510</strain>
    </source>
</reference>
<gene>
    <name evidence="2" type="ORF">FBZ96_11948</name>
</gene>
<keyword evidence="3" id="KW-1185">Reference proteome</keyword>
<dbReference type="Proteomes" id="UP000319949">
    <property type="component" value="Unassembled WGS sequence"/>
</dbReference>
<dbReference type="EMBL" id="VITK01000019">
    <property type="protein sequence ID" value="TWA89580.1"/>
    <property type="molecule type" value="Genomic_DNA"/>
</dbReference>
<protein>
    <submittedName>
        <fullName evidence="2">Uncharacterized protein</fullName>
    </submittedName>
</protein>
<comment type="caution">
    <text evidence="2">The sequence shown here is derived from an EMBL/GenBank/DDBJ whole genome shotgun (WGS) entry which is preliminary data.</text>
</comment>
<dbReference type="RefSeq" id="WP_145670179.1">
    <property type="nucleotide sequence ID" value="NZ_VITK01000019.1"/>
</dbReference>
<sequence length="133" mass="14878">MKLYSCKLRLAGATTNEIFKGEVTAAEIEVLRELHGIDAVLDIKEAGENSKTSAEERVRLKQLYANPESLNTQMAARRLTLLRNLFGHDRLPLPDEVMDPVVASDDDFEEPTAVEAPVRRTRVKKAEPEAAFE</sequence>
<organism evidence="2 3">
    <name type="scientific">Bradyrhizobium stylosanthis</name>
    <dbReference type="NCBI Taxonomy" id="1803665"/>
    <lineage>
        <taxon>Bacteria</taxon>
        <taxon>Pseudomonadati</taxon>
        <taxon>Pseudomonadota</taxon>
        <taxon>Alphaproteobacteria</taxon>
        <taxon>Hyphomicrobiales</taxon>
        <taxon>Nitrobacteraceae</taxon>
        <taxon>Bradyrhizobium</taxon>
    </lineage>
</organism>
<dbReference type="OrthoDB" id="8265950at2"/>
<dbReference type="AlphaFoldDB" id="A0A560CXK3"/>
<evidence type="ECO:0000313" key="3">
    <source>
        <dbReference type="Proteomes" id="UP000319949"/>
    </source>
</evidence>
<accession>A0A560CXK3</accession>
<feature type="region of interest" description="Disordered" evidence="1">
    <location>
        <begin position="103"/>
        <end position="133"/>
    </location>
</feature>